<dbReference type="NCBIfam" id="NF000955">
    <property type="entry name" value="PRK00099.1-1"/>
    <property type="match status" value="1"/>
</dbReference>
<comment type="caution">
    <text evidence="5">The sequence shown here is derived from an EMBL/GenBank/DDBJ whole genome shotgun (WGS) entry which is preliminary data.</text>
</comment>
<dbReference type="Pfam" id="PF00466">
    <property type="entry name" value="Ribosomal_L10"/>
    <property type="match status" value="1"/>
</dbReference>
<feature type="non-terminal residue" evidence="5">
    <location>
        <position position="1"/>
    </location>
</feature>
<dbReference type="SUPFAM" id="SSF160369">
    <property type="entry name" value="Ribosomal protein L10-like"/>
    <property type="match status" value="1"/>
</dbReference>
<gene>
    <name evidence="5" type="ORF">A3J50_00060</name>
</gene>
<dbReference type="InterPro" id="IPR002363">
    <property type="entry name" value="Ribosomal_uL10_CS_bac"/>
</dbReference>
<evidence type="ECO:0000256" key="1">
    <source>
        <dbReference type="ARBA" id="ARBA00008889"/>
    </source>
</evidence>
<feature type="non-terminal residue" evidence="5">
    <location>
        <position position="126"/>
    </location>
</feature>
<dbReference type="GO" id="GO:0015934">
    <property type="term" value="C:large ribosomal subunit"/>
    <property type="evidence" value="ECO:0007669"/>
    <property type="project" value="InterPro"/>
</dbReference>
<protein>
    <recommendedName>
        <fullName evidence="4">50S ribosomal protein L10</fullName>
    </recommendedName>
</protein>
<dbReference type="Gene3D" id="3.30.70.1730">
    <property type="match status" value="1"/>
</dbReference>
<dbReference type="GO" id="GO:0006412">
    <property type="term" value="P:translation"/>
    <property type="evidence" value="ECO:0007669"/>
    <property type="project" value="InterPro"/>
</dbReference>
<organism evidence="5 6">
    <name type="scientific">Candidatus Woykebacteria bacterium RIFCSPHIGHO2_02_FULL_43_16b</name>
    <dbReference type="NCBI Taxonomy" id="1802601"/>
    <lineage>
        <taxon>Bacteria</taxon>
        <taxon>Candidatus Woykeibacteriota</taxon>
    </lineage>
</organism>
<dbReference type="GO" id="GO:0003735">
    <property type="term" value="F:structural constituent of ribosome"/>
    <property type="evidence" value="ECO:0007669"/>
    <property type="project" value="InterPro"/>
</dbReference>
<dbReference type="PROSITE" id="PS01109">
    <property type="entry name" value="RIBOSOMAL_L10"/>
    <property type="match status" value="1"/>
</dbReference>
<name>A0A1G1WNU1_9BACT</name>
<evidence type="ECO:0000313" key="6">
    <source>
        <dbReference type="Proteomes" id="UP000177821"/>
    </source>
</evidence>
<keyword evidence="3" id="KW-0687">Ribonucleoprotein</keyword>
<reference evidence="5 6" key="1">
    <citation type="journal article" date="2016" name="Nat. Commun.">
        <title>Thousands of microbial genomes shed light on interconnected biogeochemical processes in an aquifer system.</title>
        <authorList>
            <person name="Anantharaman K."/>
            <person name="Brown C.T."/>
            <person name="Hug L.A."/>
            <person name="Sharon I."/>
            <person name="Castelle C.J."/>
            <person name="Probst A.J."/>
            <person name="Thomas B.C."/>
            <person name="Singh A."/>
            <person name="Wilkins M.J."/>
            <person name="Karaoz U."/>
            <person name="Brodie E.L."/>
            <person name="Williams K.H."/>
            <person name="Hubbard S.S."/>
            <person name="Banfield J.F."/>
        </authorList>
    </citation>
    <scope>NUCLEOTIDE SEQUENCE [LARGE SCALE GENOMIC DNA]</scope>
</reference>
<comment type="similarity">
    <text evidence="1">Belongs to the universal ribosomal protein uL10 family.</text>
</comment>
<evidence type="ECO:0000313" key="5">
    <source>
        <dbReference type="EMBL" id="OGY29418.1"/>
    </source>
</evidence>
<evidence type="ECO:0000256" key="4">
    <source>
        <dbReference type="RuleBase" id="RU003636"/>
    </source>
</evidence>
<keyword evidence="2 5" id="KW-0689">Ribosomal protein</keyword>
<dbReference type="EMBL" id="MHCX01000026">
    <property type="protein sequence ID" value="OGY29418.1"/>
    <property type="molecule type" value="Genomic_DNA"/>
</dbReference>
<proteinExistence type="inferred from homology"/>
<evidence type="ECO:0000256" key="3">
    <source>
        <dbReference type="ARBA" id="ARBA00023274"/>
    </source>
</evidence>
<sequence length="126" mass="13893">RNFFMATQKKIETVQELKEKFERAKLTVLTDYRGLSTTDLNSLRNELAELDSEYQITKNTLTARALKEAGKDALVTKEALVGPTAILFAYQDESSPVKSVLKTIKALSLPILKGGFLGNQAISASQ</sequence>
<dbReference type="CDD" id="cd05797">
    <property type="entry name" value="Ribosomal_L10"/>
    <property type="match status" value="1"/>
</dbReference>
<dbReference type="InterPro" id="IPR047865">
    <property type="entry name" value="Ribosomal_uL10_bac_type"/>
</dbReference>
<dbReference type="InterPro" id="IPR001790">
    <property type="entry name" value="Ribosomal_uL10"/>
</dbReference>
<dbReference type="PANTHER" id="PTHR11560">
    <property type="entry name" value="39S RIBOSOMAL PROTEIN L10, MITOCHONDRIAL"/>
    <property type="match status" value="1"/>
</dbReference>
<dbReference type="AlphaFoldDB" id="A0A1G1WNU1"/>
<dbReference type="InterPro" id="IPR043141">
    <property type="entry name" value="Ribosomal_uL10-like_sf"/>
</dbReference>
<accession>A0A1G1WNU1</accession>
<evidence type="ECO:0000256" key="2">
    <source>
        <dbReference type="ARBA" id="ARBA00022980"/>
    </source>
</evidence>
<dbReference type="Proteomes" id="UP000177821">
    <property type="component" value="Unassembled WGS sequence"/>
</dbReference>